<dbReference type="Gene3D" id="3.40.220.10">
    <property type="entry name" value="Leucine Aminopeptidase, subunit E, domain 1"/>
    <property type="match status" value="1"/>
</dbReference>
<protein>
    <recommendedName>
        <fullName evidence="1">Macro domain-containing protein</fullName>
    </recommendedName>
</protein>
<dbReference type="PROSITE" id="PS51154">
    <property type="entry name" value="MACRO"/>
    <property type="match status" value="1"/>
</dbReference>
<reference evidence="2" key="2">
    <citation type="submission" date="2015-02" db="UniProtKB">
        <authorList>
            <consortium name="EnsemblMetazoa"/>
        </authorList>
    </citation>
    <scope>IDENTIFICATION</scope>
</reference>
<dbReference type="InterPro" id="IPR002589">
    <property type="entry name" value="Macro_dom"/>
</dbReference>
<dbReference type="InterPro" id="IPR043472">
    <property type="entry name" value="Macro_dom-like"/>
</dbReference>
<feature type="domain" description="Macro" evidence="1">
    <location>
        <begin position="66"/>
        <end position="242"/>
    </location>
</feature>
<dbReference type="SUPFAM" id="SSF52949">
    <property type="entry name" value="Macro domain-like"/>
    <property type="match status" value="1"/>
</dbReference>
<dbReference type="CDD" id="cd02908">
    <property type="entry name" value="Macro_OAADPr_deacetylase"/>
    <property type="match status" value="1"/>
</dbReference>
<dbReference type="GO" id="GO:0005654">
    <property type="term" value="C:nucleoplasm"/>
    <property type="evidence" value="ECO:0007669"/>
    <property type="project" value="TreeGrafter"/>
</dbReference>
<dbReference type="EnsemblMetazoa" id="SMAR013496-RA">
    <property type="protein sequence ID" value="SMAR013496-PA"/>
    <property type="gene ID" value="SMAR013496"/>
</dbReference>
<dbReference type="GO" id="GO:0006974">
    <property type="term" value="P:DNA damage response"/>
    <property type="evidence" value="ECO:0007669"/>
    <property type="project" value="TreeGrafter"/>
</dbReference>
<dbReference type="PANTHER" id="PTHR11106">
    <property type="entry name" value="GANGLIOSIDE INDUCED DIFFERENTIATION ASSOCIATED PROTEIN 2-RELATED"/>
    <property type="match status" value="1"/>
</dbReference>
<dbReference type="EMBL" id="JH431312">
    <property type="status" value="NOT_ANNOTATED_CDS"/>
    <property type="molecule type" value="Genomic_DNA"/>
</dbReference>
<dbReference type="OMA" id="PYYNETA"/>
<dbReference type="GO" id="GO:0140291">
    <property type="term" value="P:peptidyl-glutamate ADP-deribosylation"/>
    <property type="evidence" value="ECO:0007669"/>
    <property type="project" value="TreeGrafter"/>
</dbReference>
<evidence type="ECO:0000313" key="3">
    <source>
        <dbReference type="Proteomes" id="UP000014500"/>
    </source>
</evidence>
<sequence>MACYKGNNREKYLQMPIEEKRHLYACGGKFILVKDVSPWTVYYERLKANGKVETNFPPPVKDCCATIKWVAREKYRSKISLWRGDITYLEVDAVVNAANTSLMGGGGVDGAIHAGAGAELQAECASLNGCEPGDAKMTGGYKLPARYIIHTVGPTNRKPELLHACYENCLRIAKANGLRTIAFPCIATGVYGYPNEEACKIALETVRKWFDRGFTDYVDRIIFCVFLETDMKIYEKNIPFFFPKIPPSPPPSPPPTAAPAEAT</sequence>
<name>T1JI15_STRMM</name>
<keyword evidence="3" id="KW-1185">Reference proteome</keyword>
<dbReference type="GO" id="GO:0140293">
    <property type="term" value="F:ADP-ribosylglutamate hydrolase activity"/>
    <property type="evidence" value="ECO:0007669"/>
    <property type="project" value="TreeGrafter"/>
</dbReference>
<dbReference type="Pfam" id="PF01661">
    <property type="entry name" value="Macro"/>
    <property type="match status" value="1"/>
</dbReference>
<dbReference type="PANTHER" id="PTHR11106:SF27">
    <property type="entry name" value="MACRO DOMAIN-CONTAINING PROTEIN"/>
    <property type="match status" value="1"/>
</dbReference>
<dbReference type="GO" id="GO:0042278">
    <property type="term" value="P:purine nucleoside metabolic process"/>
    <property type="evidence" value="ECO:0007669"/>
    <property type="project" value="TreeGrafter"/>
</dbReference>
<dbReference type="eggNOG" id="KOG2633">
    <property type="taxonomic scope" value="Eukaryota"/>
</dbReference>
<dbReference type="PhylomeDB" id="T1JI15"/>
<organism evidence="2 3">
    <name type="scientific">Strigamia maritima</name>
    <name type="common">European centipede</name>
    <name type="synonym">Geophilus maritimus</name>
    <dbReference type="NCBI Taxonomy" id="126957"/>
    <lineage>
        <taxon>Eukaryota</taxon>
        <taxon>Metazoa</taxon>
        <taxon>Ecdysozoa</taxon>
        <taxon>Arthropoda</taxon>
        <taxon>Myriapoda</taxon>
        <taxon>Chilopoda</taxon>
        <taxon>Pleurostigmophora</taxon>
        <taxon>Geophilomorpha</taxon>
        <taxon>Linotaeniidae</taxon>
        <taxon>Strigamia</taxon>
    </lineage>
</organism>
<dbReference type="HOGENOM" id="CLU_046550_3_0_1"/>
<dbReference type="STRING" id="126957.T1JI15"/>
<accession>T1JI15</accession>
<evidence type="ECO:0000259" key="1">
    <source>
        <dbReference type="PROSITE" id="PS51154"/>
    </source>
</evidence>
<evidence type="ECO:0000313" key="2">
    <source>
        <dbReference type="EnsemblMetazoa" id="SMAR013496-PA"/>
    </source>
</evidence>
<dbReference type="AlphaFoldDB" id="T1JI15"/>
<dbReference type="SMART" id="SM00506">
    <property type="entry name" value="A1pp"/>
    <property type="match status" value="1"/>
</dbReference>
<proteinExistence type="predicted"/>
<dbReference type="Proteomes" id="UP000014500">
    <property type="component" value="Unassembled WGS sequence"/>
</dbReference>
<reference evidence="3" key="1">
    <citation type="submission" date="2011-05" db="EMBL/GenBank/DDBJ databases">
        <authorList>
            <person name="Richards S.R."/>
            <person name="Qu J."/>
            <person name="Jiang H."/>
            <person name="Jhangiani S.N."/>
            <person name="Agravi P."/>
            <person name="Goodspeed R."/>
            <person name="Gross S."/>
            <person name="Mandapat C."/>
            <person name="Jackson L."/>
            <person name="Mathew T."/>
            <person name="Pu L."/>
            <person name="Thornton R."/>
            <person name="Saada N."/>
            <person name="Wilczek-Boney K.B."/>
            <person name="Lee S."/>
            <person name="Kovar C."/>
            <person name="Wu Y."/>
            <person name="Scherer S.E."/>
            <person name="Worley K.C."/>
            <person name="Muzny D.M."/>
            <person name="Gibbs R."/>
        </authorList>
    </citation>
    <scope>NUCLEOTIDE SEQUENCE</scope>
    <source>
        <strain evidence="3">Brora</strain>
    </source>
</reference>